<comment type="subunit">
    <text evidence="2">Homotrimer.</text>
</comment>
<dbReference type="GO" id="GO:0015288">
    <property type="term" value="F:porin activity"/>
    <property type="evidence" value="ECO:0007669"/>
    <property type="project" value="UniProtKB-KW"/>
</dbReference>
<dbReference type="AlphaFoldDB" id="A0A158JQL3"/>
<evidence type="ECO:0000256" key="1">
    <source>
        <dbReference type="ARBA" id="ARBA00004571"/>
    </source>
</evidence>
<dbReference type="SUPFAM" id="SSF56935">
    <property type="entry name" value="Porins"/>
    <property type="match status" value="1"/>
</dbReference>
<organism evidence="12 13">
    <name type="scientific">Caballeronia udeis</name>
    <dbReference type="NCBI Taxonomy" id="1232866"/>
    <lineage>
        <taxon>Bacteria</taxon>
        <taxon>Pseudomonadati</taxon>
        <taxon>Pseudomonadota</taxon>
        <taxon>Betaproteobacteria</taxon>
        <taxon>Burkholderiales</taxon>
        <taxon>Burkholderiaceae</taxon>
        <taxon>Caballeronia</taxon>
    </lineage>
</organism>
<name>A0A158JQL3_9BURK</name>
<dbReference type="GO" id="GO:0009279">
    <property type="term" value="C:cell outer membrane"/>
    <property type="evidence" value="ECO:0007669"/>
    <property type="project" value="UniProtKB-SubCell"/>
</dbReference>
<evidence type="ECO:0000256" key="7">
    <source>
        <dbReference type="ARBA" id="ARBA00023065"/>
    </source>
</evidence>
<evidence type="ECO:0000256" key="10">
    <source>
        <dbReference type="ARBA" id="ARBA00023237"/>
    </source>
</evidence>
<reference evidence="12 13" key="1">
    <citation type="submission" date="2016-01" db="EMBL/GenBank/DDBJ databases">
        <authorList>
            <person name="Oliw E.H."/>
        </authorList>
    </citation>
    <scope>NUCLEOTIDE SEQUENCE [LARGE SCALE GENOMIC DNA]</scope>
    <source>
        <strain evidence="12">LMG 27134</strain>
    </source>
</reference>
<keyword evidence="10" id="KW-0998">Cell outer membrane</keyword>
<dbReference type="GO" id="GO:0046930">
    <property type="term" value="C:pore complex"/>
    <property type="evidence" value="ECO:0007669"/>
    <property type="project" value="UniProtKB-KW"/>
</dbReference>
<dbReference type="InterPro" id="IPR033900">
    <property type="entry name" value="Gram_neg_porin_domain"/>
</dbReference>
<dbReference type="InterPro" id="IPR050298">
    <property type="entry name" value="Gram-neg_bact_OMP"/>
</dbReference>
<feature type="domain" description="Porin" evidence="11">
    <location>
        <begin position="49"/>
        <end position="395"/>
    </location>
</feature>
<dbReference type="PANTHER" id="PTHR34501:SF9">
    <property type="entry name" value="MAJOR OUTER MEMBRANE PROTEIN P.IA"/>
    <property type="match status" value="1"/>
</dbReference>
<evidence type="ECO:0000313" key="12">
    <source>
        <dbReference type="EMBL" id="SAL70739.1"/>
    </source>
</evidence>
<keyword evidence="7" id="KW-0406">Ion transport</keyword>
<dbReference type="Proteomes" id="UP000054683">
    <property type="component" value="Unassembled WGS sequence"/>
</dbReference>
<dbReference type="GO" id="GO:0006811">
    <property type="term" value="P:monoatomic ion transport"/>
    <property type="evidence" value="ECO:0007669"/>
    <property type="project" value="UniProtKB-KW"/>
</dbReference>
<keyword evidence="3" id="KW-0813">Transport</keyword>
<dbReference type="CDD" id="cd00342">
    <property type="entry name" value="gram_neg_porins"/>
    <property type="match status" value="1"/>
</dbReference>
<proteinExistence type="predicted"/>
<evidence type="ECO:0000256" key="2">
    <source>
        <dbReference type="ARBA" id="ARBA00011233"/>
    </source>
</evidence>
<evidence type="ECO:0000256" key="3">
    <source>
        <dbReference type="ARBA" id="ARBA00022448"/>
    </source>
</evidence>
<gene>
    <name evidence="12" type="ORF">AWB69_08422</name>
</gene>
<sequence length="438" mass="45316">MNFWHVALESNGITKQSNNSGLSDLIKQGCLLFYTLKHNKMKIQKTTAAILAFGAFAGAAHAQSSVTLYGVADAGFLFNNNVKGSKLYGLSSANSSRWGLTGAEDLGGGLKAIFTLENGYTLGTGALSQGGLEFGRKAFVGLSSATYGTVTLGRQYSASNDATASFASGADWAASGLGYGTRAGDVDNVDTSNRIQNAIKYTSPNYHGVTVGILYSLGGQAGQFSRNAVTDAAVSYANGPIKLGVSYDFTKDPYFSTFGNQGNSSTPTSAAGGNNNMPSRIYGGYASAGSQQIITAGGSYVLGSATIALLYSNTQFQNLGQVNAIGSFGTKYNGGTATFNSGELNVKYALTPALTLAGAYIYTHNSGADGVGSAKYNQFNLGTIYSLSKRTTLYAIGFFETASGVDSTGKTAVADFSGSTLSSNNHQLAAIVGITHKF</sequence>
<accession>A0A158JQL3</accession>
<keyword evidence="8" id="KW-0626">Porin</keyword>
<dbReference type="Gene3D" id="2.40.160.10">
    <property type="entry name" value="Porin"/>
    <property type="match status" value="1"/>
</dbReference>
<protein>
    <submittedName>
        <fullName evidence="12">Porin</fullName>
    </submittedName>
</protein>
<dbReference type="Pfam" id="PF13609">
    <property type="entry name" value="Porin_4"/>
    <property type="match status" value="1"/>
</dbReference>
<evidence type="ECO:0000313" key="13">
    <source>
        <dbReference type="Proteomes" id="UP000054683"/>
    </source>
</evidence>
<keyword evidence="6" id="KW-0732">Signal</keyword>
<comment type="subcellular location">
    <subcellularLocation>
        <location evidence="1">Cell outer membrane</location>
        <topology evidence="1">Multi-pass membrane protein</topology>
    </subcellularLocation>
</comment>
<evidence type="ECO:0000259" key="11">
    <source>
        <dbReference type="Pfam" id="PF13609"/>
    </source>
</evidence>
<dbReference type="InterPro" id="IPR023614">
    <property type="entry name" value="Porin_dom_sf"/>
</dbReference>
<evidence type="ECO:0000256" key="9">
    <source>
        <dbReference type="ARBA" id="ARBA00023136"/>
    </source>
</evidence>
<evidence type="ECO:0000256" key="8">
    <source>
        <dbReference type="ARBA" id="ARBA00023114"/>
    </source>
</evidence>
<evidence type="ECO:0000256" key="6">
    <source>
        <dbReference type="ARBA" id="ARBA00022729"/>
    </source>
</evidence>
<evidence type="ECO:0000256" key="5">
    <source>
        <dbReference type="ARBA" id="ARBA00022692"/>
    </source>
</evidence>
<dbReference type="EMBL" id="FCOK02000105">
    <property type="protein sequence ID" value="SAL70739.1"/>
    <property type="molecule type" value="Genomic_DNA"/>
</dbReference>
<keyword evidence="9" id="KW-0472">Membrane</keyword>
<evidence type="ECO:0000256" key="4">
    <source>
        <dbReference type="ARBA" id="ARBA00022452"/>
    </source>
</evidence>
<dbReference type="PANTHER" id="PTHR34501">
    <property type="entry name" value="PROTEIN YDDL-RELATED"/>
    <property type="match status" value="1"/>
</dbReference>
<keyword evidence="4" id="KW-1134">Transmembrane beta strand</keyword>
<keyword evidence="5" id="KW-0812">Transmembrane</keyword>